<dbReference type="Pfam" id="PF00804">
    <property type="entry name" value="Syntaxin"/>
    <property type="match status" value="1"/>
</dbReference>
<accession>A0A835I060</accession>
<dbReference type="InterPro" id="IPR010989">
    <property type="entry name" value="SNARE"/>
</dbReference>
<name>A0A835I060_9MAGN</name>
<dbReference type="AlphaFoldDB" id="A0A835I060"/>
<keyword evidence="1" id="KW-0653">Protein transport</keyword>
<dbReference type="EMBL" id="JADFTS010000004">
    <property type="protein sequence ID" value="KAF9608089.1"/>
    <property type="molecule type" value="Genomic_DNA"/>
</dbReference>
<dbReference type="Proteomes" id="UP000631114">
    <property type="component" value="Unassembled WGS sequence"/>
</dbReference>
<dbReference type="GO" id="GO:0015031">
    <property type="term" value="P:protein transport"/>
    <property type="evidence" value="ECO:0007669"/>
    <property type="project" value="UniProtKB-KW"/>
</dbReference>
<dbReference type="SUPFAM" id="SSF47661">
    <property type="entry name" value="t-snare proteins"/>
    <property type="match status" value="1"/>
</dbReference>
<keyword evidence="1" id="KW-0813">Transport</keyword>
<organism evidence="3 4">
    <name type="scientific">Coptis chinensis</name>
    <dbReference type="NCBI Taxonomy" id="261450"/>
    <lineage>
        <taxon>Eukaryota</taxon>
        <taxon>Viridiplantae</taxon>
        <taxon>Streptophyta</taxon>
        <taxon>Embryophyta</taxon>
        <taxon>Tracheophyta</taxon>
        <taxon>Spermatophyta</taxon>
        <taxon>Magnoliopsida</taxon>
        <taxon>Ranunculales</taxon>
        <taxon>Ranunculaceae</taxon>
        <taxon>Coptidoideae</taxon>
        <taxon>Coptis</taxon>
    </lineage>
</organism>
<dbReference type="Gene3D" id="1.20.58.70">
    <property type="match status" value="1"/>
</dbReference>
<gene>
    <name evidence="3" type="ORF">IFM89_006016</name>
</gene>
<evidence type="ECO:0000256" key="1">
    <source>
        <dbReference type="ARBA" id="ARBA00022927"/>
    </source>
</evidence>
<protein>
    <recommendedName>
        <fullName evidence="2">Syntaxin N-terminal domain-containing protein</fullName>
    </recommendedName>
</protein>
<evidence type="ECO:0000259" key="2">
    <source>
        <dbReference type="Pfam" id="PF00804"/>
    </source>
</evidence>
<dbReference type="InterPro" id="IPR006011">
    <property type="entry name" value="Syntaxin_N"/>
</dbReference>
<reference evidence="3 4" key="1">
    <citation type="submission" date="2020-10" db="EMBL/GenBank/DDBJ databases">
        <title>The Coptis chinensis genome and diversification of protoberbering-type alkaloids.</title>
        <authorList>
            <person name="Wang B."/>
            <person name="Shu S."/>
            <person name="Song C."/>
            <person name="Liu Y."/>
        </authorList>
    </citation>
    <scope>NUCLEOTIDE SEQUENCE [LARGE SCALE GENOMIC DNA]</scope>
    <source>
        <strain evidence="3">HL-2020</strain>
        <tissue evidence="3">Leaf</tissue>
    </source>
</reference>
<evidence type="ECO:0000313" key="4">
    <source>
        <dbReference type="Proteomes" id="UP000631114"/>
    </source>
</evidence>
<proteinExistence type="predicted"/>
<dbReference type="GO" id="GO:0016192">
    <property type="term" value="P:vesicle-mediated transport"/>
    <property type="evidence" value="ECO:0007669"/>
    <property type="project" value="InterPro"/>
</dbReference>
<dbReference type="GO" id="GO:0016020">
    <property type="term" value="C:membrane"/>
    <property type="evidence" value="ECO:0007669"/>
    <property type="project" value="InterPro"/>
</dbReference>
<evidence type="ECO:0000313" key="3">
    <source>
        <dbReference type="EMBL" id="KAF9608089.1"/>
    </source>
</evidence>
<dbReference type="OrthoDB" id="1729272at2759"/>
<keyword evidence="4" id="KW-1185">Reference proteome</keyword>
<sequence>MSSSGPGGLWSLLSFPSVECSPVDRTRMSATNGLRIKLRDMMNDFQALRNRIVTKHKSLKRRYYNATGKVATDEEIDKLVSVNWRGKKQLRRFKGV</sequence>
<feature type="domain" description="Syntaxin N-terminal" evidence="2">
    <location>
        <begin position="20"/>
        <end position="81"/>
    </location>
</feature>
<comment type="caution">
    <text evidence="3">The sequence shown here is derived from an EMBL/GenBank/DDBJ whole genome shotgun (WGS) entry which is preliminary data.</text>
</comment>